<evidence type="ECO:0000313" key="1">
    <source>
        <dbReference type="EMBL" id="DAD89937.1"/>
    </source>
</evidence>
<sequence>MDLFENDHFLHTLIQAVPSQRSNEIPVELNTI</sequence>
<proteinExistence type="predicted"/>
<protein>
    <submittedName>
        <fullName evidence="1">Uncharacterized protein</fullName>
    </submittedName>
</protein>
<organism evidence="1">
    <name type="scientific">Siphoviridae sp. ctxfQ4</name>
    <dbReference type="NCBI Taxonomy" id="2826521"/>
    <lineage>
        <taxon>Viruses</taxon>
        <taxon>Duplodnaviria</taxon>
        <taxon>Heunggongvirae</taxon>
        <taxon>Uroviricota</taxon>
        <taxon>Caudoviricetes</taxon>
    </lineage>
</organism>
<name>A0A8S5N5J0_9CAUD</name>
<reference evidence="1" key="1">
    <citation type="journal article" date="2021" name="Proc. Natl. Acad. Sci. U.S.A.">
        <title>A Catalog of Tens of Thousands of Viruses from Human Metagenomes Reveals Hidden Associations with Chronic Diseases.</title>
        <authorList>
            <person name="Tisza M.J."/>
            <person name="Buck C.B."/>
        </authorList>
    </citation>
    <scope>NUCLEOTIDE SEQUENCE</scope>
    <source>
        <strain evidence="1">CtxfQ4</strain>
    </source>
</reference>
<dbReference type="EMBL" id="BK015072">
    <property type="protein sequence ID" value="DAD89937.1"/>
    <property type="molecule type" value="Genomic_DNA"/>
</dbReference>
<accession>A0A8S5N5J0</accession>